<dbReference type="Proteomes" id="UP000583266">
    <property type="component" value="Unassembled WGS sequence"/>
</dbReference>
<sequence length="289" mass="33639">MHIIDPIMQVHRHIPTYPLSDFIQHIVYVSGSLSMPYIKELPEGGINLVIELNENTLNTVYPEINTACKKEVKNAWISGMQKQAILYKNNPHSTIISIRFTVGGFFSLTKIPISALDNVGIEAEAVFGSSFMRLYEKLLNATTMAERFSLIENYFLQYSVEENMGYHIVRFINQHIDKPIDWLIQKSGYSQKHVIHLLKTYTGFSPKYLQRIHRLQQVITEIQKNKTHIDWFSIIHRYGYFDQAHLIKDFAHFSGLKPMEYLRSQLALDENELVPEMILQFPNDHPDAR</sequence>
<keyword evidence="3" id="KW-0804">Transcription</keyword>
<dbReference type="InterPro" id="IPR050204">
    <property type="entry name" value="AraC_XylS_family_regulators"/>
</dbReference>
<dbReference type="RefSeq" id="WP_169227356.1">
    <property type="nucleotide sequence ID" value="NZ_JABBGC010000003.1"/>
</dbReference>
<dbReference type="PANTHER" id="PTHR46796:SF13">
    <property type="entry name" value="HTH-TYPE TRANSCRIPTIONAL ACTIVATOR RHAS"/>
    <property type="match status" value="1"/>
</dbReference>
<dbReference type="PANTHER" id="PTHR46796">
    <property type="entry name" value="HTH-TYPE TRANSCRIPTIONAL ACTIVATOR RHAS-RELATED"/>
    <property type="match status" value="1"/>
</dbReference>
<reference evidence="5 6" key="1">
    <citation type="submission" date="2020-04" db="EMBL/GenBank/DDBJ databases">
        <title>Chitinophaga sp. G-6-1-13 sp. nov., isolated from soil.</title>
        <authorList>
            <person name="Dahal R.H."/>
            <person name="Chaudhary D.K."/>
        </authorList>
    </citation>
    <scope>NUCLEOTIDE SEQUENCE [LARGE SCALE GENOMIC DNA]</scope>
    <source>
        <strain evidence="5 6">G-6-1-13</strain>
    </source>
</reference>
<evidence type="ECO:0000313" key="6">
    <source>
        <dbReference type="Proteomes" id="UP000583266"/>
    </source>
</evidence>
<keyword evidence="2" id="KW-0238">DNA-binding</keyword>
<gene>
    <name evidence="5" type="ORF">HHL17_23805</name>
</gene>
<dbReference type="SMART" id="SM00342">
    <property type="entry name" value="HTH_ARAC"/>
    <property type="match status" value="1"/>
</dbReference>
<dbReference type="Gene3D" id="1.10.10.60">
    <property type="entry name" value="Homeodomain-like"/>
    <property type="match status" value="1"/>
</dbReference>
<keyword evidence="6" id="KW-1185">Reference proteome</keyword>
<dbReference type="PROSITE" id="PS01124">
    <property type="entry name" value="HTH_ARAC_FAMILY_2"/>
    <property type="match status" value="1"/>
</dbReference>
<organism evidence="5 6">
    <name type="scientific">Chitinophaga fulva</name>
    <dbReference type="NCBI Taxonomy" id="2728842"/>
    <lineage>
        <taxon>Bacteria</taxon>
        <taxon>Pseudomonadati</taxon>
        <taxon>Bacteroidota</taxon>
        <taxon>Chitinophagia</taxon>
        <taxon>Chitinophagales</taxon>
        <taxon>Chitinophagaceae</taxon>
        <taxon>Chitinophaga</taxon>
    </lineage>
</organism>
<dbReference type="InterPro" id="IPR018060">
    <property type="entry name" value="HTH_AraC"/>
</dbReference>
<feature type="domain" description="HTH araC/xylS-type" evidence="4">
    <location>
        <begin position="166"/>
        <end position="264"/>
    </location>
</feature>
<evidence type="ECO:0000256" key="3">
    <source>
        <dbReference type="ARBA" id="ARBA00023163"/>
    </source>
</evidence>
<protein>
    <submittedName>
        <fullName evidence="5">Helix-turn-helix transcriptional regulator</fullName>
    </submittedName>
</protein>
<keyword evidence="1" id="KW-0805">Transcription regulation</keyword>
<comment type="caution">
    <text evidence="5">The sequence shown here is derived from an EMBL/GenBank/DDBJ whole genome shotgun (WGS) entry which is preliminary data.</text>
</comment>
<dbReference type="Pfam" id="PF12833">
    <property type="entry name" value="HTH_18"/>
    <property type="match status" value="1"/>
</dbReference>
<dbReference type="Pfam" id="PF20240">
    <property type="entry name" value="DUF6597"/>
    <property type="match status" value="1"/>
</dbReference>
<dbReference type="InterPro" id="IPR046532">
    <property type="entry name" value="DUF6597"/>
</dbReference>
<name>A0A848GP29_9BACT</name>
<dbReference type="GO" id="GO:0043565">
    <property type="term" value="F:sequence-specific DNA binding"/>
    <property type="evidence" value="ECO:0007669"/>
    <property type="project" value="InterPro"/>
</dbReference>
<evidence type="ECO:0000313" key="5">
    <source>
        <dbReference type="EMBL" id="NML40246.1"/>
    </source>
</evidence>
<evidence type="ECO:0000256" key="1">
    <source>
        <dbReference type="ARBA" id="ARBA00023015"/>
    </source>
</evidence>
<dbReference type="EMBL" id="JABBGC010000003">
    <property type="protein sequence ID" value="NML40246.1"/>
    <property type="molecule type" value="Genomic_DNA"/>
</dbReference>
<accession>A0A848GP29</accession>
<proteinExistence type="predicted"/>
<evidence type="ECO:0000259" key="4">
    <source>
        <dbReference type="PROSITE" id="PS01124"/>
    </source>
</evidence>
<evidence type="ECO:0000256" key="2">
    <source>
        <dbReference type="ARBA" id="ARBA00023125"/>
    </source>
</evidence>
<dbReference type="GO" id="GO:0003700">
    <property type="term" value="F:DNA-binding transcription factor activity"/>
    <property type="evidence" value="ECO:0007669"/>
    <property type="project" value="InterPro"/>
</dbReference>
<dbReference type="AlphaFoldDB" id="A0A848GP29"/>